<accession>I3IMT8</accession>
<organism evidence="1 2">
    <name type="scientific">Candidatus Jettenia caeni</name>
    <dbReference type="NCBI Taxonomy" id="247490"/>
    <lineage>
        <taxon>Bacteria</taxon>
        <taxon>Pseudomonadati</taxon>
        <taxon>Planctomycetota</taxon>
        <taxon>Candidatus Brocadiia</taxon>
        <taxon>Candidatus Brocadiales</taxon>
        <taxon>Candidatus Brocadiaceae</taxon>
        <taxon>Candidatus Jettenia</taxon>
    </lineage>
</organism>
<reference evidence="1 2" key="1">
    <citation type="journal article" date="2012" name="FEBS Lett.">
        <title>Anammox organism KSU-1 expresses a NirK-type copper-containing nitrite reductase instead of a NirS-type with cytochrome cd1.</title>
        <authorList>
            <person name="Hira D."/>
            <person name="Toh H."/>
            <person name="Migita C.T."/>
            <person name="Okubo H."/>
            <person name="Nishiyama T."/>
            <person name="Hattori M."/>
            <person name="Furukawa K."/>
            <person name="Fujii T."/>
        </authorList>
    </citation>
    <scope>NUCLEOTIDE SEQUENCE [LARGE SCALE GENOMIC DNA]</scope>
</reference>
<proteinExistence type="predicted"/>
<keyword evidence="2" id="KW-1185">Reference proteome</keyword>
<evidence type="ECO:0000313" key="2">
    <source>
        <dbReference type="Proteomes" id="UP000002985"/>
    </source>
</evidence>
<evidence type="ECO:0000313" key="1">
    <source>
        <dbReference type="EMBL" id="GAB63033.1"/>
    </source>
</evidence>
<sequence length="171" mass="19063">MNHGKERNGRNGLHQAPGKSFPCHGTVCYSRSVKVSSDSTNTEDITTSKSCLGAAPGRVHTNYTIQCILADNRVYIKKNRCIGVAHLHHIQKHLVLPGVRNGGGIIKPVPRQKPWPNAYATSKINDRCKERYDEDSTFENHSPPSHQISNCSRSNFSNDFRNAIIITSLRD</sequence>
<gene>
    <name evidence="1" type="ORF">KSU1_C1437</name>
</gene>
<comment type="caution">
    <text evidence="1">The sequence shown here is derived from an EMBL/GenBank/DDBJ whole genome shotgun (WGS) entry which is preliminary data.</text>
</comment>
<protein>
    <submittedName>
        <fullName evidence="1">Uncharacterized protein</fullName>
    </submittedName>
</protein>
<name>I3IMT8_9BACT</name>
<dbReference type="Proteomes" id="UP000002985">
    <property type="component" value="Unassembled WGS sequence"/>
</dbReference>
<dbReference type="AlphaFoldDB" id="I3IMT8"/>
<dbReference type="EMBL" id="BAFH01000003">
    <property type="protein sequence ID" value="GAB63033.1"/>
    <property type="molecule type" value="Genomic_DNA"/>
</dbReference>